<accession>A0ABD1M7V5</accession>
<dbReference type="Proteomes" id="UP001603857">
    <property type="component" value="Unassembled WGS sequence"/>
</dbReference>
<name>A0ABD1M7V5_9FABA</name>
<keyword evidence="2" id="KW-1185">Reference proteome</keyword>
<evidence type="ECO:0000313" key="1">
    <source>
        <dbReference type="EMBL" id="KAL2331727.1"/>
    </source>
</evidence>
<proteinExistence type="predicted"/>
<dbReference type="AlphaFoldDB" id="A0ABD1M7V5"/>
<reference evidence="1 2" key="1">
    <citation type="submission" date="2024-08" db="EMBL/GenBank/DDBJ databases">
        <title>Insights into the chromosomal genome structure of Flemingia macrophylla.</title>
        <authorList>
            <person name="Ding Y."/>
            <person name="Zhao Y."/>
            <person name="Bi W."/>
            <person name="Wu M."/>
            <person name="Zhao G."/>
            <person name="Gong Y."/>
            <person name="Li W."/>
            <person name="Zhang P."/>
        </authorList>
    </citation>
    <scope>NUCLEOTIDE SEQUENCE [LARGE SCALE GENOMIC DNA]</scope>
    <source>
        <strain evidence="1">DYQJB</strain>
        <tissue evidence="1">Leaf</tissue>
    </source>
</reference>
<gene>
    <name evidence="1" type="ORF">Fmac_019308</name>
</gene>
<organism evidence="1 2">
    <name type="scientific">Flemingia macrophylla</name>
    <dbReference type="NCBI Taxonomy" id="520843"/>
    <lineage>
        <taxon>Eukaryota</taxon>
        <taxon>Viridiplantae</taxon>
        <taxon>Streptophyta</taxon>
        <taxon>Embryophyta</taxon>
        <taxon>Tracheophyta</taxon>
        <taxon>Spermatophyta</taxon>
        <taxon>Magnoliopsida</taxon>
        <taxon>eudicotyledons</taxon>
        <taxon>Gunneridae</taxon>
        <taxon>Pentapetalae</taxon>
        <taxon>rosids</taxon>
        <taxon>fabids</taxon>
        <taxon>Fabales</taxon>
        <taxon>Fabaceae</taxon>
        <taxon>Papilionoideae</taxon>
        <taxon>50 kb inversion clade</taxon>
        <taxon>NPAAA clade</taxon>
        <taxon>indigoferoid/millettioid clade</taxon>
        <taxon>Phaseoleae</taxon>
        <taxon>Flemingia</taxon>
    </lineage>
</organism>
<protein>
    <submittedName>
        <fullName evidence="1">Uncharacterized protein</fullName>
    </submittedName>
</protein>
<evidence type="ECO:0000313" key="2">
    <source>
        <dbReference type="Proteomes" id="UP001603857"/>
    </source>
</evidence>
<sequence length="127" mass="14451">MVPPHSLSLSITFSFSSSSDSSPSSFSRFSPFDYIPQITELDYEANPVMLFAHKMLFVSLKFTCIARIQKPSSKFESSSKWQMATSKCLFLSDPKMQYLDLPSFSTFALEFQKLHYSVPCLLSFICL</sequence>
<comment type="caution">
    <text evidence="1">The sequence shown here is derived from an EMBL/GenBank/DDBJ whole genome shotgun (WGS) entry which is preliminary data.</text>
</comment>
<dbReference type="EMBL" id="JBGMDY010000006">
    <property type="protein sequence ID" value="KAL2331727.1"/>
    <property type="molecule type" value="Genomic_DNA"/>
</dbReference>